<dbReference type="InterPro" id="IPR027417">
    <property type="entry name" value="P-loop_NTPase"/>
</dbReference>
<dbReference type="PROSITE" id="PS51421">
    <property type="entry name" value="RAS"/>
    <property type="match status" value="1"/>
</dbReference>
<dbReference type="Pfam" id="PF00071">
    <property type="entry name" value="Ras"/>
    <property type="match status" value="1"/>
</dbReference>
<comment type="caution">
    <text evidence="2">The sequence shown here is derived from an EMBL/GenBank/DDBJ whole genome shotgun (WGS) entry which is preliminary data.</text>
</comment>
<keyword evidence="3" id="KW-1185">Reference proteome</keyword>
<accession>A0A1R2CN93</accession>
<evidence type="ECO:0000313" key="3">
    <source>
        <dbReference type="Proteomes" id="UP000187209"/>
    </source>
</evidence>
<dbReference type="PRINTS" id="PR00449">
    <property type="entry name" value="RASTRNSFRMNG"/>
</dbReference>
<reference evidence="2 3" key="1">
    <citation type="submission" date="2016-11" db="EMBL/GenBank/DDBJ databases">
        <title>The macronuclear genome of Stentor coeruleus: a giant cell with tiny introns.</title>
        <authorList>
            <person name="Slabodnick M."/>
            <person name="Ruby J.G."/>
            <person name="Reiff S.B."/>
            <person name="Swart E.C."/>
            <person name="Gosai S."/>
            <person name="Prabakaran S."/>
            <person name="Witkowska E."/>
            <person name="Larue G.E."/>
            <person name="Fisher S."/>
            <person name="Freeman R.M."/>
            <person name="Gunawardena J."/>
            <person name="Chu W."/>
            <person name="Stover N.A."/>
            <person name="Gregory B.D."/>
            <person name="Nowacki M."/>
            <person name="Derisi J."/>
            <person name="Roy S.W."/>
            <person name="Marshall W.F."/>
            <person name="Sood P."/>
        </authorList>
    </citation>
    <scope>NUCLEOTIDE SEQUENCE [LARGE SCALE GENOMIC DNA]</scope>
    <source>
        <strain evidence="2">WM001</strain>
    </source>
</reference>
<dbReference type="OrthoDB" id="9989112at2759"/>
<evidence type="ECO:0000256" key="1">
    <source>
        <dbReference type="ARBA" id="ARBA00006270"/>
    </source>
</evidence>
<dbReference type="InterPro" id="IPR050209">
    <property type="entry name" value="Rab_GTPases_membrane_traffic"/>
</dbReference>
<dbReference type="AlphaFoldDB" id="A0A1R2CN93"/>
<dbReference type="GO" id="GO:0003924">
    <property type="term" value="F:GTPase activity"/>
    <property type="evidence" value="ECO:0007669"/>
    <property type="project" value="InterPro"/>
</dbReference>
<dbReference type="Proteomes" id="UP000187209">
    <property type="component" value="Unassembled WGS sequence"/>
</dbReference>
<dbReference type="EMBL" id="MPUH01000103">
    <property type="protein sequence ID" value="OMJ90436.1"/>
    <property type="molecule type" value="Genomic_DNA"/>
</dbReference>
<evidence type="ECO:0000313" key="2">
    <source>
        <dbReference type="EMBL" id="OMJ90436.1"/>
    </source>
</evidence>
<sequence>MKFVVVGDECVGKTSIAEQLINHTFKNKYVSTIAVGFYTYIVPINDKAFKVHIWDTSGRERSRKITRAHFPRIICALIVYDITNRDSFTNASTWLSEIRESGNNHAVIMLVGNKSDQMENRVVTTEEATYFAEQNNLFFIEVSAQTRSNIDEAFMIVYSHINENIDRGKYDLSNGLCGIKL</sequence>
<dbReference type="InterPro" id="IPR001806">
    <property type="entry name" value="Small_GTPase"/>
</dbReference>
<dbReference type="NCBIfam" id="TIGR00231">
    <property type="entry name" value="small_GTP"/>
    <property type="match status" value="1"/>
</dbReference>
<dbReference type="CDD" id="cd00154">
    <property type="entry name" value="Rab"/>
    <property type="match status" value="1"/>
</dbReference>
<dbReference type="FunFam" id="3.40.50.300:FF:001329">
    <property type="entry name" value="Small GTP-binding protein, putative"/>
    <property type="match status" value="1"/>
</dbReference>
<proteinExistence type="inferred from homology"/>
<dbReference type="InterPro" id="IPR005225">
    <property type="entry name" value="Small_GTP-bd"/>
</dbReference>
<dbReference type="PROSITE" id="PS51419">
    <property type="entry name" value="RAB"/>
    <property type="match status" value="1"/>
</dbReference>
<dbReference type="Gene3D" id="3.40.50.300">
    <property type="entry name" value="P-loop containing nucleotide triphosphate hydrolases"/>
    <property type="match status" value="1"/>
</dbReference>
<dbReference type="SMART" id="SM00175">
    <property type="entry name" value="RAB"/>
    <property type="match status" value="1"/>
</dbReference>
<dbReference type="SMART" id="SM00176">
    <property type="entry name" value="RAN"/>
    <property type="match status" value="1"/>
</dbReference>
<gene>
    <name evidence="2" type="ORF">SteCoe_7244</name>
</gene>
<organism evidence="2 3">
    <name type="scientific">Stentor coeruleus</name>
    <dbReference type="NCBI Taxonomy" id="5963"/>
    <lineage>
        <taxon>Eukaryota</taxon>
        <taxon>Sar</taxon>
        <taxon>Alveolata</taxon>
        <taxon>Ciliophora</taxon>
        <taxon>Postciliodesmatophora</taxon>
        <taxon>Heterotrichea</taxon>
        <taxon>Heterotrichida</taxon>
        <taxon>Stentoridae</taxon>
        <taxon>Stentor</taxon>
    </lineage>
</organism>
<dbReference type="PANTHER" id="PTHR47979">
    <property type="entry name" value="DRAB11-RELATED"/>
    <property type="match status" value="1"/>
</dbReference>
<dbReference type="GO" id="GO:0005525">
    <property type="term" value="F:GTP binding"/>
    <property type="evidence" value="ECO:0007669"/>
    <property type="project" value="InterPro"/>
</dbReference>
<dbReference type="SUPFAM" id="SSF52540">
    <property type="entry name" value="P-loop containing nucleoside triphosphate hydrolases"/>
    <property type="match status" value="1"/>
</dbReference>
<protein>
    <submittedName>
        <fullName evidence="2">Uncharacterized protein</fullName>
    </submittedName>
</protein>
<dbReference type="SMART" id="SM00174">
    <property type="entry name" value="RHO"/>
    <property type="match status" value="1"/>
</dbReference>
<comment type="similarity">
    <text evidence="1">Belongs to the small GTPase superfamily. Rab family.</text>
</comment>
<name>A0A1R2CN93_9CILI</name>
<dbReference type="SMART" id="SM00173">
    <property type="entry name" value="RAS"/>
    <property type="match status" value="1"/>
</dbReference>